<organism evidence="3 4">
    <name type="scientific">Caenorhabditis remanei</name>
    <name type="common">Caenorhabditis vulgaris</name>
    <dbReference type="NCBI Taxonomy" id="31234"/>
    <lineage>
        <taxon>Eukaryota</taxon>
        <taxon>Metazoa</taxon>
        <taxon>Ecdysozoa</taxon>
        <taxon>Nematoda</taxon>
        <taxon>Chromadorea</taxon>
        <taxon>Rhabditida</taxon>
        <taxon>Rhabditina</taxon>
        <taxon>Rhabditomorpha</taxon>
        <taxon>Rhabditoidea</taxon>
        <taxon>Rhabditidae</taxon>
        <taxon>Peloderinae</taxon>
        <taxon>Caenorhabditis</taxon>
    </lineage>
</organism>
<dbReference type="RefSeq" id="XP_003110860.2">
    <property type="nucleotide sequence ID" value="XM_003110812.2"/>
</dbReference>
<dbReference type="CTD" id="9826063"/>
<evidence type="ECO:0000256" key="1">
    <source>
        <dbReference type="SAM" id="Coils"/>
    </source>
</evidence>
<keyword evidence="1" id="KW-0175">Coiled coil</keyword>
<evidence type="ECO:0000313" key="4">
    <source>
        <dbReference type="Proteomes" id="UP000483820"/>
    </source>
</evidence>
<dbReference type="EMBL" id="WUAV01000003">
    <property type="protein sequence ID" value="KAF1762238.1"/>
    <property type="molecule type" value="Genomic_DNA"/>
</dbReference>
<dbReference type="GeneID" id="9826063"/>
<feature type="compositionally biased region" description="Basic and acidic residues" evidence="2">
    <location>
        <begin position="191"/>
        <end position="201"/>
    </location>
</feature>
<gene>
    <name evidence="3" type="ORF">GCK72_010500</name>
</gene>
<feature type="compositionally biased region" description="Polar residues" evidence="2">
    <location>
        <begin position="158"/>
        <end position="170"/>
    </location>
</feature>
<evidence type="ECO:0008006" key="5">
    <source>
        <dbReference type="Google" id="ProtNLM"/>
    </source>
</evidence>
<feature type="coiled-coil region" evidence="1">
    <location>
        <begin position="223"/>
        <end position="250"/>
    </location>
</feature>
<feature type="compositionally biased region" description="Basic residues" evidence="2">
    <location>
        <begin position="202"/>
        <end position="217"/>
    </location>
</feature>
<comment type="caution">
    <text evidence="3">The sequence shown here is derived from an EMBL/GenBank/DDBJ whole genome shotgun (WGS) entry which is preliminary data.</text>
</comment>
<protein>
    <recommendedName>
        <fullName evidence="5">BZIP domain-containing protein</fullName>
    </recommendedName>
</protein>
<accession>A0A6A5H3G4</accession>
<proteinExistence type="predicted"/>
<name>A0A6A5H3G4_CAERE</name>
<evidence type="ECO:0000256" key="2">
    <source>
        <dbReference type="SAM" id="MobiDB-lite"/>
    </source>
</evidence>
<reference evidence="3 4" key="1">
    <citation type="submission" date="2019-12" db="EMBL/GenBank/DDBJ databases">
        <title>Chromosome-level assembly of the Caenorhabditis remanei genome.</title>
        <authorList>
            <person name="Teterina A.A."/>
            <person name="Willis J.H."/>
            <person name="Phillips P.C."/>
        </authorList>
    </citation>
    <scope>NUCLEOTIDE SEQUENCE [LARGE SCALE GENOMIC DNA]</scope>
    <source>
        <strain evidence="3 4">PX506</strain>
        <tissue evidence="3">Whole organism</tissue>
    </source>
</reference>
<evidence type="ECO:0000313" key="3">
    <source>
        <dbReference type="EMBL" id="KAF1762238.1"/>
    </source>
</evidence>
<dbReference type="Proteomes" id="UP000483820">
    <property type="component" value="Chromosome III"/>
</dbReference>
<dbReference type="AlphaFoldDB" id="A0A6A5H3G4"/>
<sequence>MSNNQNDWDDIMDVLVDNVGYLTETDRAIPEDDVVVITHSAYPTIPILRTEDSDMRSWMQNNQIQMPDQYLQSSEKLKRNLFEMRRRSQTASEESRRQSSRTSEGNDVPSTEYHYMYQDISIRMGEMSMMPPFPEESEGSTSPSSTESDDSGSDWNPGPSSIDTTRNASESPLLPEIDREPRRLSKTQKGKMTDEELERRRKEANKKNSKNYNKNKKSKEISLNQEYEEKKACLKRMKDEEKEMKNLLLECYTYTGTVVRVSEEDGIPTLMDEETFINGIKSIDSEFLKRKSQDANFRKLSEVYQMKKKKHTDAENDKKLKRMNTNTYGSRKSRALHSMRIAHFELKLAELQFEMTKYSDRTNLMKMVKRQMASIFNFRYAGAEEYISLPRSRKERFDQLCNILKADSPRTSRT</sequence>
<feature type="region of interest" description="Disordered" evidence="2">
    <location>
        <begin position="128"/>
        <end position="223"/>
    </location>
</feature>
<feature type="region of interest" description="Disordered" evidence="2">
    <location>
        <begin position="84"/>
        <end position="113"/>
    </location>
</feature>
<dbReference type="KEGG" id="crq:GCK72_010500"/>